<dbReference type="HOGENOM" id="CLU_1763314_0_0_1"/>
<dbReference type="GeneID" id="13396171"/>
<evidence type="ECO:0000313" key="1">
    <source>
        <dbReference type="EMBL" id="EGP83545.1"/>
    </source>
</evidence>
<protein>
    <submittedName>
        <fullName evidence="1">Uncharacterized protein</fullName>
    </submittedName>
</protein>
<organism evidence="1 2">
    <name type="scientific">Zymoseptoria tritici (strain CBS 115943 / IPO323)</name>
    <name type="common">Speckled leaf blotch fungus</name>
    <name type="synonym">Septoria tritici</name>
    <dbReference type="NCBI Taxonomy" id="336722"/>
    <lineage>
        <taxon>Eukaryota</taxon>
        <taxon>Fungi</taxon>
        <taxon>Dikarya</taxon>
        <taxon>Ascomycota</taxon>
        <taxon>Pezizomycotina</taxon>
        <taxon>Dothideomycetes</taxon>
        <taxon>Dothideomycetidae</taxon>
        <taxon>Mycosphaerellales</taxon>
        <taxon>Mycosphaerellaceae</taxon>
        <taxon>Zymoseptoria</taxon>
    </lineage>
</organism>
<keyword evidence="2" id="KW-1185">Reference proteome</keyword>
<dbReference type="Proteomes" id="UP000008062">
    <property type="component" value="Chromosome 11"/>
</dbReference>
<dbReference type="OrthoDB" id="10383232at2759"/>
<accession>F9XNB7</accession>
<dbReference type="RefSeq" id="XP_003848569.1">
    <property type="nucleotide sequence ID" value="XM_003848521.1"/>
</dbReference>
<dbReference type="EMBL" id="CM001206">
    <property type="protein sequence ID" value="EGP83545.1"/>
    <property type="molecule type" value="Genomic_DNA"/>
</dbReference>
<evidence type="ECO:0000313" key="2">
    <source>
        <dbReference type="Proteomes" id="UP000008062"/>
    </source>
</evidence>
<dbReference type="AlphaFoldDB" id="F9XNB7"/>
<sequence>MSLQLSMSKILLIYLNLRRSVCNRQNKLQMTNPTSKSARLTTTLDELAQLEIQTPNTPATSRATMNEDFLAQLDRMRHLSLLENRNRALPLTAQQIQQLSPFMTSVPVHRPQGAEGSWGGDQPEFRSAEAACNSTCQELTTTCAKKVM</sequence>
<dbReference type="InParanoid" id="F9XNB7"/>
<proteinExistence type="predicted"/>
<feature type="non-terminal residue" evidence="1">
    <location>
        <position position="1"/>
    </location>
</feature>
<name>F9XNB7_ZYMTI</name>
<gene>
    <name evidence="1" type="ORF">MYCGRDRAFT_82649</name>
</gene>
<dbReference type="KEGG" id="ztr:MYCGRDRAFT_82649"/>
<reference evidence="1 2" key="1">
    <citation type="journal article" date="2011" name="PLoS Genet.">
        <title>Finished genome of the fungal wheat pathogen Mycosphaerella graminicola reveals dispensome structure, chromosome plasticity, and stealth pathogenesis.</title>
        <authorList>
            <person name="Goodwin S.B."/>
            <person name="Ben M'barek S."/>
            <person name="Dhillon B."/>
            <person name="Wittenberg A.H.J."/>
            <person name="Crane C.F."/>
            <person name="Hane J.K."/>
            <person name="Foster A.J."/>
            <person name="Van der Lee T.A.J."/>
            <person name="Grimwood J."/>
            <person name="Aerts A."/>
            <person name="Antoniw J."/>
            <person name="Bailey A."/>
            <person name="Bluhm B."/>
            <person name="Bowler J."/>
            <person name="Bristow J."/>
            <person name="van der Burgt A."/>
            <person name="Canto-Canche B."/>
            <person name="Churchill A.C.L."/>
            <person name="Conde-Ferraez L."/>
            <person name="Cools H.J."/>
            <person name="Coutinho P.M."/>
            <person name="Csukai M."/>
            <person name="Dehal P."/>
            <person name="De Wit P."/>
            <person name="Donzelli B."/>
            <person name="van de Geest H.C."/>
            <person name="van Ham R.C.H.J."/>
            <person name="Hammond-Kosack K.E."/>
            <person name="Henrissat B."/>
            <person name="Kilian A."/>
            <person name="Kobayashi A.K."/>
            <person name="Koopmann E."/>
            <person name="Kourmpetis Y."/>
            <person name="Kuzniar A."/>
            <person name="Lindquist E."/>
            <person name="Lombard V."/>
            <person name="Maliepaard C."/>
            <person name="Martins N."/>
            <person name="Mehrabi R."/>
            <person name="Nap J.P.H."/>
            <person name="Ponomarenko A."/>
            <person name="Rudd J.J."/>
            <person name="Salamov A."/>
            <person name="Schmutz J."/>
            <person name="Schouten H.J."/>
            <person name="Shapiro H."/>
            <person name="Stergiopoulos I."/>
            <person name="Torriani S.F.F."/>
            <person name="Tu H."/>
            <person name="de Vries R.P."/>
            <person name="Waalwijk C."/>
            <person name="Ware S.B."/>
            <person name="Wiebenga A."/>
            <person name="Zwiers L.-H."/>
            <person name="Oliver R.P."/>
            <person name="Grigoriev I.V."/>
            <person name="Kema G.H.J."/>
        </authorList>
    </citation>
    <scope>NUCLEOTIDE SEQUENCE [LARGE SCALE GENOMIC DNA]</scope>
    <source>
        <strain evidence="2">CBS 115943 / IPO323</strain>
    </source>
</reference>